<keyword evidence="4" id="KW-1185">Reference proteome</keyword>
<dbReference type="GO" id="GO:0016787">
    <property type="term" value="F:hydrolase activity"/>
    <property type="evidence" value="ECO:0007669"/>
    <property type="project" value="UniProtKB-KW"/>
</dbReference>
<keyword evidence="1" id="KW-0233">DNA recombination</keyword>
<protein>
    <recommendedName>
        <fullName evidence="1">ATP-dependent DNA helicase</fullName>
        <ecNumber evidence="1">5.6.2.3</ecNumber>
    </recommendedName>
</protein>
<evidence type="ECO:0000259" key="2">
    <source>
        <dbReference type="Pfam" id="PF05970"/>
    </source>
</evidence>
<dbReference type="GO" id="GO:0005524">
    <property type="term" value="F:ATP binding"/>
    <property type="evidence" value="ECO:0007669"/>
    <property type="project" value="UniProtKB-KW"/>
</dbReference>
<dbReference type="InterPro" id="IPR010285">
    <property type="entry name" value="DNA_helicase_pif1-like_DEAD"/>
</dbReference>
<feature type="non-terminal residue" evidence="3">
    <location>
        <position position="1"/>
    </location>
</feature>
<evidence type="ECO:0000313" key="4">
    <source>
        <dbReference type="Proteomes" id="UP000800035"/>
    </source>
</evidence>
<dbReference type="OrthoDB" id="4369146at2759"/>
<evidence type="ECO:0000256" key="1">
    <source>
        <dbReference type="RuleBase" id="RU363044"/>
    </source>
</evidence>
<dbReference type="InterPro" id="IPR027417">
    <property type="entry name" value="P-loop_NTPase"/>
</dbReference>
<dbReference type="AlphaFoldDB" id="A0A6A5TNL4"/>
<dbReference type="GO" id="GO:0000723">
    <property type="term" value="P:telomere maintenance"/>
    <property type="evidence" value="ECO:0007669"/>
    <property type="project" value="InterPro"/>
</dbReference>
<keyword evidence="1" id="KW-0547">Nucleotide-binding</keyword>
<proteinExistence type="inferred from homology"/>
<gene>
    <name evidence="3" type="ORF">CC80DRAFT_422847</name>
</gene>
<accession>A0A6A5TNL4</accession>
<keyword evidence="1" id="KW-0227">DNA damage</keyword>
<dbReference type="Gene3D" id="3.40.50.300">
    <property type="entry name" value="P-loop containing nucleotide triphosphate hydrolases"/>
    <property type="match status" value="1"/>
</dbReference>
<sequence>LLLNLDGQGGTGKTYAIKVITSTMDSIARALRKKSPIIWYALTRVATFLILGKTIHSTFRILIQPPGALFTNVYYLIIDEKSMVGLTTLAWLDMRCRKIFLA</sequence>
<dbReference type="Proteomes" id="UP000800035">
    <property type="component" value="Unassembled WGS sequence"/>
</dbReference>
<keyword evidence="1" id="KW-0378">Hydrolase</keyword>
<feature type="domain" description="DNA helicase Pif1-like DEAD-box helicase" evidence="2">
    <location>
        <begin position="5"/>
        <end position="65"/>
    </location>
</feature>
<keyword evidence="1" id="KW-0067">ATP-binding</keyword>
<dbReference type="EMBL" id="ML977011">
    <property type="protein sequence ID" value="KAF1952406.1"/>
    <property type="molecule type" value="Genomic_DNA"/>
</dbReference>
<comment type="cofactor">
    <cofactor evidence="1">
        <name>Mg(2+)</name>
        <dbReference type="ChEBI" id="CHEBI:18420"/>
    </cofactor>
</comment>
<keyword evidence="1" id="KW-0234">DNA repair</keyword>
<dbReference type="GO" id="GO:0043139">
    <property type="term" value="F:5'-3' DNA helicase activity"/>
    <property type="evidence" value="ECO:0007669"/>
    <property type="project" value="UniProtKB-EC"/>
</dbReference>
<name>A0A6A5TNL4_9PLEO</name>
<dbReference type="EC" id="5.6.2.3" evidence="1"/>
<reference evidence="3" key="1">
    <citation type="journal article" date="2020" name="Stud. Mycol.">
        <title>101 Dothideomycetes genomes: a test case for predicting lifestyles and emergence of pathogens.</title>
        <authorList>
            <person name="Haridas S."/>
            <person name="Albert R."/>
            <person name="Binder M."/>
            <person name="Bloem J."/>
            <person name="Labutti K."/>
            <person name="Salamov A."/>
            <person name="Andreopoulos B."/>
            <person name="Baker S."/>
            <person name="Barry K."/>
            <person name="Bills G."/>
            <person name="Bluhm B."/>
            <person name="Cannon C."/>
            <person name="Castanera R."/>
            <person name="Culley D."/>
            <person name="Daum C."/>
            <person name="Ezra D."/>
            <person name="Gonzalez J."/>
            <person name="Henrissat B."/>
            <person name="Kuo A."/>
            <person name="Liang C."/>
            <person name="Lipzen A."/>
            <person name="Lutzoni F."/>
            <person name="Magnuson J."/>
            <person name="Mondo S."/>
            <person name="Nolan M."/>
            <person name="Ohm R."/>
            <person name="Pangilinan J."/>
            <person name="Park H.-J."/>
            <person name="Ramirez L."/>
            <person name="Alfaro M."/>
            <person name="Sun H."/>
            <person name="Tritt A."/>
            <person name="Yoshinaga Y."/>
            <person name="Zwiers L.-H."/>
            <person name="Turgeon B."/>
            <person name="Goodwin S."/>
            <person name="Spatafora J."/>
            <person name="Crous P."/>
            <person name="Grigoriev I."/>
        </authorList>
    </citation>
    <scope>NUCLEOTIDE SEQUENCE</scope>
    <source>
        <strain evidence="3">CBS 675.92</strain>
    </source>
</reference>
<evidence type="ECO:0000313" key="3">
    <source>
        <dbReference type="EMBL" id="KAF1952406.1"/>
    </source>
</evidence>
<dbReference type="GO" id="GO:0006281">
    <property type="term" value="P:DNA repair"/>
    <property type="evidence" value="ECO:0007669"/>
    <property type="project" value="UniProtKB-KW"/>
</dbReference>
<organism evidence="3 4">
    <name type="scientific">Byssothecium circinans</name>
    <dbReference type="NCBI Taxonomy" id="147558"/>
    <lineage>
        <taxon>Eukaryota</taxon>
        <taxon>Fungi</taxon>
        <taxon>Dikarya</taxon>
        <taxon>Ascomycota</taxon>
        <taxon>Pezizomycotina</taxon>
        <taxon>Dothideomycetes</taxon>
        <taxon>Pleosporomycetidae</taxon>
        <taxon>Pleosporales</taxon>
        <taxon>Massarineae</taxon>
        <taxon>Massarinaceae</taxon>
        <taxon>Byssothecium</taxon>
    </lineage>
</organism>
<comment type="similarity">
    <text evidence="1">Belongs to the helicase family.</text>
</comment>
<keyword evidence="1" id="KW-0347">Helicase</keyword>
<comment type="catalytic activity">
    <reaction evidence="1">
        <text>ATP + H2O = ADP + phosphate + H(+)</text>
        <dbReference type="Rhea" id="RHEA:13065"/>
        <dbReference type="ChEBI" id="CHEBI:15377"/>
        <dbReference type="ChEBI" id="CHEBI:15378"/>
        <dbReference type="ChEBI" id="CHEBI:30616"/>
        <dbReference type="ChEBI" id="CHEBI:43474"/>
        <dbReference type="ChEBI" id="CHEBI:456216"/>
        <dbReference type="EC" id="5.6.2.3"/>
    </reaction>
</comment>
<dbReference type="GO" id="GO:0006310">
    <property type="term" value="P:DNA recombination"/>
    <property type="evidence" value="ECO:0007669"/>
    <property type="project" value="UniProtKB-KW"/>
</dbReference>
<dbReference type="Pfam" id="PF05970">
    <property type="entry name" value="PIF1"/>
    <property type="match status" value="1"/>
</dbReference>